<name>A0AAW0PHW3_9GOBI</name>
<dbReference type="GO" id="GO:0006351">
    <property type="term" value="P:DNA-templated transcription"/>
    <property type="evidence" value="ECO:0007669"/>
    <property type="project" value="InterPro"/>
</dbReference>
<evidence type="ECO:0000256" key="3">
    <source>
        <dbReference type="ARBA" id="ARBA00022478"/>
    </source>
</evidence>
<comment type="caution">
    <text evidence="6">The sequence shown here is derived from an EMBL/GenBank/DDBJ whole genome shotgun (WGS) entry which is preliminary data.</text>
</comment>
<comment type="similarity">
    <text evidence="2">Belongs to the eukaryotic RPA49/POLR1E RNA polymerase subunit family.</text>
</comment>
<dbReference type="EMBL" id="JBBPFD010000004">
    <property type="protein sequence ID" value="KAK7929423.1"/>
    <property type="molecule type" value="Genomic_DNA"/>
</dbReference>
<evidence type="ECO:0000313" key="6">
    <source>
        <dbReference type="EMBL" id="KAK7929423.1"/>
    </source>
</evidence>
<keyword evidence="5" id="KW-0539">Nucleus</keyword>
<evidence type="ECO:0000256" key="1">
    <source>
        <dbReference type="ARBA" id="ARBA00004604"/>
    </source>
</evidence>
<gene>
    <name evidence="6" type="ORF">WMY93_005818</name>
</gene>
<dbReference type="PANTHER" id="PTHR14440">
    <property type="entry name" value="DNA-DIRECTED RNA POLYMERASE I SUBUNIT RPA49"/>
    <property type="match status" value="1"/>
</dbReference>
<keyword evidence="4" id="KW-0804">Transcription</keyword>
<evidence type="ECO:0000256" key="4">
    <source>
        <dbReference type="ARBA" id="ARBA00023163"/>
    </source>
</evidence>
<dbReference type="GO" id="GO:0000428">
    <property type="term" value="C:DNA-directed RNA polymerase complex"/>
    <property type="evidence" value="ECO:0007669"/>
    <property type="project" value="UniProtKB-KW"/>
</dbReference>
<dbReference type="Proteomes" id="UP001460270">
    <property type="component" value="Unassembled WGS sequence"/>
</dbReference>
<evidence type="ECO:0000256" key="5">
    <source>
        <dbReference type="ARBA" id="ARBA00023242"/>
    </source>
</evidence>
<dbReference type="InterPro" id="IPR009668">
    <property type="entry name" value="RNA_pol-assoc_fac_A49-like"/>
</dbReference>
<keyword evidence="3" id="KW-0240">DNA-directed RNA polymerase</keyword>
<dbReference type="GO" id="GO:0005730">
    <property type="term" value="C:nucleolus"/>
    <property type="evidence" value="ECO:0007669"/>
    <property type="project" value="UniProtKB-SubCell"/>
</dbReference>
<keyword evidence="7" id="KW-1185">Reference proteome</keyword>
<organism evidence="6 7">
    <name type="scientific">Mugilogobius chulae</name>
    <name type="common">yellowstripe goby</name>
    <dbReference type="NCBI Taxonomy" id="88201"/>
    <lineage>
        <taxon>Eukaryota</taxon>
        <taxon>Metazoa</taxon>
        <taxon>Chordata</taxon>
        <taxon>Craniata</taxon>
        <taxon>Vertebrata</taxon>
        <taxon>Euteleostomi</taxon>
        <taxon>Actinopterygii</taxon>
        <taxon>Neopterygii</taxon>
        <taxon>Teleostei</taxon>
        <taxon>Neoteleostei</taxon>
        <taxon>Acanthomorphata</taxon>
        <taxon>Gobiaria</taxon>
        <taxon>Gobiiformes</taxon>
        <taxon>Gobioidei</taxon>
        <taxon>Gobiidae</taxon>
        <taxon>Gobionellinae</taxon>
        <taxon>Mugilogobius</taxon>
    </lineage>
</organism>
<sequence>MQMEVHNAQLFNLQPVIPGEADVAKSKDQNLSYRDKVDSLIEAFGTNKQKRALNSRRLNQVGSDALNHAVAKAADSVIEQKGLEALQQEVAETESQGNIASHLPPYNAEADKPENVYAFEKILESVELSALRDAGAKMAASGPEELQKMKDAGGYLCKHQPKVWTRRRMPTYYSEQTVENFYSGNLQKWQCSEHDSSSMRAKLAAYCLALQLHMNNMTANLTLLHRDLGIKEARMVEVAKSMV</sequence>
<evidence type="ECO:0000313" key="7">
    <source>
        <dbReference type="Proteomes" id="UP001460270"/>
    </source>
</evidence>
<reference evidence="7" key="1">
    <citation type="submission" date="2024-04" db="EMBL/GenBank/DDBJ databases">
        <title>Salinicola lusitanus LLJ914,a marine bacterium isolated from the Okinawa Trough.</title>
        <authorList>
            <person name="Li J."/>
        </authorList>
    </citation>
    <scope>NUCLEOTIDE SEQUENCE [LARGE SCALE GENOMIC DNA]</scope>
</reference>
<dbReference type="GO" id="GO:0003677">
    <property type="term" value="F:DNA binding"/>
    <property type="evidence" value="ECO:0007669"/>
    <property type="project" value="InterPro"/>
</dbReference>
<dbReference type="Pfam" id="PF06870">
    <property type="entry name" value="RNA_pol_I_A49"/>
    <property type="match status" value="2"/>
</dbReference>
<comment type="subcellular location">
    <subcellularLocation>
        <location evidence="1">Nucleus</location>
        <location evidence="1">Nucleolus</location>
    </subcellularLocation>
</comment>
<proteinExistence type="inferred from homology"/>
<evidence type="ECO:0000256" key="2">
    <source>
        <dbReference type="ARBA" id="ARBA00009430"/>
    </source>
</evidence>
<dbReference type="AlphaFoldDB" id="A0AAW0PHW3"/>
<protein>
    <submittedName>
        <fullName evidence="6">Uncharacterized protein</fullName>
    </submittedName>
</protein>
<accession>A0AAW0PHW3</accession>